<dbReference type="EMBL" id="KR997933">
    <property type="protein sequence ID" value="AKU45354.1"/>
    <property type="molecule type" value="Genomic_DNA"/>
</dbReference>
<gene>
    <name evidence="1" type="ORF">MADRUGA_64</name>
</gene>
<organism evidence="1 2">
    <name type="scientific">Mycobacterium phage Madruga</name>
    <dbReference type="NCBI Taxonomy" id="1675552"/>
    <lineage>
        <taxon>Viruses</taxon>
        <taxon>Duplodnaviria</taxon>
        <taxon>Heunggongvirae</taxon>
        <taxon>Uroviricota</taxon>
        <taxon>Caudoviricetes</taxon>
        <taxon>Patiencevirus</taxon>
        <taxon>Patiencevirus patience</taxon>
    </lineage>
</organism>
<accession>A0A0K1LS99</accession>
<evidence type="ECO:0000313" key="2">
    <source>
        <dbReference type="Proteomes" id="UP000222075"/>
    </source>
</evidence>
<name>A0A0K1LS99_9CAUD</name>
<protein>
    <submittedName>
        <fullName evidence="1">Uncharacterized protein</fullName>
    </submittedName>
</protein>
<reference evidence="1 2" key="1">
    <citation type="journal article" date="2016" name="BMC Microbiol.">
        <title>Characterization of mycobacteria and mycobacteriophages isolated from compost at the Sao Paulo Zoo Park Foundation in Brazil and creation of the new mycobacteriophage Cluster U.</title>
        <authorList>
            <person name="Lima-Junior J.D."/>
            <person name="Viana-Niero C."/>
            <person name="Conde Oliveira D.V."/>
            <person name="Machado G.E."/>
            <person name="Rabello M.C."/>
            <person name="Martins-Junior J."/>
            <person name="Martins L.F."/>
            <person name="Digiampietri L.A."/>
            <person name="da Silva A.M."/>
            <person name="Setubal J.C."/>
            <person name="Russell D.A."/>
            <person name="Jacobs-Sera D."/>
            <person name="Pope W.H."/>
            <person name="Hatfull G.F."/>
            <person name="Leao S.C."/>
        </authorList>
    </citation>
    <scope>NUCLEOTIDE SEQUENCE [LARGE SCALE GENOMIC DNA]</scope>
</reference>
<sequence>MKKLWNFVCGLVAYRGPKCPSCGEPMYVCLNKSALCPPMTRPDDWKDLG</sequence>
<dbReference type="Proteomes" id="UP000222075">
    <property type="component" value="Segment"/>
</dbReference>
<proteinExistence type="predicted"/>
<evidence type="ECO:0000313" key="1">
    <source>
        <dbReference type="EMBL" id="AKU45354.1"/>
    </source>
</evidence>